<feature type="compositionally biased region" description="Polar residues" evidence="1">
    <location>
        <begin position="44"/>
        <end position="56"/>
    </location>
</feature>
<evidence type="ECO:0000313" key="2">
    <source>
        <dbReference type="EMBL" id="CAK0797950.1"/>
    </source>
</evidence>
<feature type="non-terminal residue" evidence="2">
    <location>
        <position position="1"/>
    </location>
</feature>
<proteinExistence type="predicted"/>
<dbReference type="EMBL" id="CAUYUJ010001853">
    <property type="protein sequence ID" value="CAK0797950.1"/>
    <property type="molecule type" value="Genomic_DNA"/>
</dbReference>
<protein>
    <submittedName>
        <fullName evidence="2">Uncharacterized protein</fullName>
    </submittedName>
</protein>
<name>A0ABN9Q0L8_9DINO</name>
<feature type="region of interest" description="Disordered" evidence="1">
    <location>
        <begin position="44"/>
        <end position="63"/>
    </location>
</feature>
<sequence>APAFEESLLEVELLSLAGVGGPGSSLEEAGRALLRRGTPQQYQVEVSHGAVSSRSRPVSLAEE</sequence>
<comment type="caution">
    <text evidence="2">The sequence shown here is derived from an EMBL/GenBank/DDBJ whole genome shotgun (WGS) entry which is preliminary data.</text>
</comment>
<organism evidence="2 3">
    <name type="scientific">Prorocentrum cordatum</name>
    <dbReference type="NCBI Taxonomy" id="2364126"/>
    <lineage>
        <taxon>Eukaryota</taxon>
        <taxon>Sar</taxon>
        <taxon>Alveolata</taxon>
        <taxon>Dinophyceae</taxon>
        <taxon>Prorocentrales</taxon>
        <taxon>Prorocentraceae</taxon>
        <taxon>Prorocentrum</taxon>
    </lineage>
</organism>
<reference evidence="2" key="1">
    <citation type="submission" date="2023-10" db="EMBL/GenBank/DDBJ databases">
        <authorList>
            <person name="Chen Y."/>
            <person name="Shah S."/>
            <person name="Dougan E. K."/>
            <person name="Thang M."/>
            <person name="Chan C."/>
        </authorList>
    </citation>
    <scope>NUCLEOTIDE SEQUENCE [LARGE SCALE GENOMIC DNA]</scope>
</reference>
<keyword evidence="3" id="KW-1185">Reference proteome</keyword>
<accession>A0ABN9Q0L8</accession>
<evidence type="ECO:0000256" key="1">
    <source>
        <dbReference type="SAM" id="MobiDB-lite"/>
    </source>
</evidence>
<feature type="non-terminal residue" evidence="2">
    <location>
        <position position="63"/>
    </location>
</feature>
<evidence type="ECO:0000313" key="3">
    <source>
        <dbReference type="Proteomes" id="UP001189429"/>
    </source>
</evidence>
<dbReference type="Proteomes" id="UP001189429">
    <property type="component" value="Unassembled WGS sequence"/>
</dbReference>
<gene>
    <name evidence="2" type="ORF">PCOR1329_LOCUS6877</name>
</gene>